<sequence length="96" mass="10629">MGAHHPALGLLLLLLCPAQVFSQSCVWYGECGIATGDKRYNCKYSGPPKPLPKDGYDLVQELCPGLFFDNVSLCCDIQQLQTLKSNLQLPLQFLSR</sequence>
<dbReference type="AGR" id="MGI:1097712"/>
<evidence type="ECO:0000313" key="3">
    <source>
        <dbReference type="EMBL" id="BAC32127.1"/>
    </source>
</evidence>
<dbReference type="MGI" id="MGI:1097712">
    <property type="gene designation" value="Npc1"/>
</dbReference>
<dbReference type="Pfam" id="PF16414">
    <property type="entry name" value="NPC1_N"/>
    <property type="match status" value="1"/>
</dbReference>
<reference evidence="3" key="7">
    <citation type="journal article" date="2005" name="Science">
        <title>The Transcriptional Landscape of the Mammalian Genome.</title>
        <authorList>
            <consortium name="The FANTOM Consortium"/>
            <consortium name="Riken Genome Exploration Research Group and Genome Science Group (Genome Network Project Core Group)"/>
        </authorList>
    </citation>
    <scope>NUCLEOTIDE SEQUENCE</scope>
    <source>
        <strain evidence="3">C57BL/6J</strain>
        <tissue evidence="3">Parthenogenote</tissue>
    </source>
</reference>
<reference evidence="3" key="2">
    <citation type="journal article" date="2000" name="Genome Res.">
        <title>Normalization and subtraction of cap-trapper-selected cDNAs to prepare full-length cDNA libraries for rapid discovery of new genes.</title>
        <authorList>
            <person name="Carninci P."/>
            <person name="Shibata Y."/>
            <person name="Hayatsu N."/>
            <person name="Sugahara Y."/>
            <person name="Shibata K."/>
            <person name="Itoh M."/>
            <person name="Konno H."/>
            <person name="Okazaki Y."/>
            <person name="Muramatsu M."/>
            <person name="Hayashizaki Y."/>
        </authorList>
    </citation>
    <scope>NUCLEOTIDE SEQUENCE</scope>
    <source>
        <strain evidence="3">C57BL/6J</strain>
        <tissue evidence="3">Parthenogenote</tissue>
    </source>
</reference>
<dbReference type="AlphaFoldDB" id="Q8BLK0"/>
<dbReference type="UCSC" id="uc008ecc.1">
    <property type="organism name" value="mouse"/>
</dbReference>
<gene>
    <name evidence="4" type="primary">Npc1</name>
</gene>
<evidence type="ECO:0000313" key="4">
    <source>
        <dbReference type="MGI" id="MGI:1097712"/>
    </source>
</evidence>
<feature type="signal peptide" evidence="1">
    <location>
        <begin position="1"/>
        <end position="22"/>
    </location>
</feature>
<dbReference type="PANTHER" id="PTHR45727">
    <property type="entry name" value="NPC INTRACELLULAR CHOLESTEROL TRANSPORTER 1"/>
    <property type="match status" value="1"/>
</dbReference>
<name>Q8BLK0_MOUSE</name>
<protein>
    <recommendedName>
        <fullName evidence="2">Niemann-Pick C1 N-terminal domain-containing protein</fullName>
    </recommendedName>
</protein>
<reference evidence="3" key="5">
    <citation type="submission" date="2001-07" db="EMBL/GenBank/DDBJ databases">
        <authorList>
            <person name="Adachi J."/>
            <person name="Aizawa K."/>
            <person name="Akimura T."/>
            <person name="Arakawa T."/>
            <person name="Bono H."/>
            <person name="Carninci P."/>
            <person name="Fukuda S."/>
            <person name="Furuno M."/>
            <person name="Hanagaki T."/>
            <person name="Hara A."/>
            <person name="Hashizume W."/>
            <person name="Hayashida K."/>
            <person name="Hayatsu N."/>
            <person name="Hiramoto K."/>
            <person name="Hiraoka T."/>
            <person name="Hirozane T."/>
            <person name="Hori F."/>
            <person name="Imotani K."/>
            <person name="Ishii Y."/>
            <person name="Itoh M."/>
            <person name="Kagawa I."/>
            <person name="Kasukawa T."/>
            <person name="Katoh H."/>
            <person name="Kawai J."/>
            <person name="Kojima Y."/>
            <person name="Kondo S."/>
            <person name="Konno H."/>
            <person name="Kouda M."/>
            <person name="Koya S."/>
            <person name="Kurihara C."/>
            <person name="Matsuyama T."/>
            <person name="Miyazaki A."/>
            <person name="Murata M."/>
            <person name="Nakamura M."/>
            <person name="Nishi K."/>
            <person name="Nomura K."/>
            <person name="Numazaki R."/>
            <person name="Ohno M."/>
            <person name="Ohsato N."/>
            <person name="Okazaki Y."/>
            <person name="Saito R."/>
            <person name="Saitoh H."/>
            <person name="Sakai C."/>
            <person name="Sakai K."/>
            <person name="Sakazume N."/>
            <person name="Sano H."/>
            <person name="Sasaki D."/>
            <person name="Shibata K."/>
            <person name="Shinagawa A."/>
            <person name="Shiraki T."/>
            <person name="Sogabe Y."/>
            <person name="Tagami M."/>
            <person name="Tagawa A."/>
            <person name="Takahashi F."/>
            <person name="Takaku-Akahira S."/>
            <person name="Takeda Y."/>
            <person name="Tanaka T."/>
            <person name="Tomaru A."/>
            <person name="Toya T."/>
            <person name="Yasunishi A."/>
            <person name="Muramatsu M."/>
            <person name="Hayashizaki Y."/>
        </authorList>
    </citation>
    <scope>NUCLEOTIDE SEQUENCE</scope>
    <source>
        <strain evidence="3">C57BL/6J</strain>
        <tissue evidence="3">Parthenogenote</tissue>
    </source>
</reference>
<accession>Q8BLK0</accession>
<keyword evidence="1" id="KW-0732">Signal</keyword>
<reference evidence="3" key="8">
    <citation type="journal article" date="2005" name="Science">
        <title>Antisense Transcription in the Mammalian Transcriptome.</title>
        <authorList>
            <consortium name="RIKEN Genome Exploration Research Group and Genome Science Group (Genome Network Project Core Group) and the FANTOM Consortium"/>
        </authorList>
    </citation>
    <scope>NUCLEOTIDE SEQUENCE</scope>
    <source>
        <strain evidence="3">C57BL/6J</strain>
        <tissue evidence="3">Parthenogenote</tissue>
    </source>
</reference>
<feature type="chain" id="PRO_5004303690" description="Niemann-Pick C1 N-terminal domain-containing protein" evidence="1">
    <location>
        <begin position="23"/>
        <end position="96"/>
    </location>
</feature>
<proteinExistence type="evidence at transcript level"/>
<dbReference type="PANTHER" id="PTHR45727:SF2">
    <property type="entry name" value="NPC INTRACELLULAR CHOLESTEROL TRANSPORTER 1"/>
    <property type="match status" value="1"/>
</dbReference>
<dbReference type="InterPro" id="IPR032190">
    <property type="entry name" value="NPC1_N"/>
</dbReference>
<reference evidence="3" key="1">
    <citation type="journal article" date="1999" name="Methods Enzymol.">
        <title>High-efficiency full-length cDNA cloning.</title>
        <authorList>
            <person name="Carninci P."/>
            <person name="Hayashizaki Y."/>
        </authorList>
    </citation>
    <scope>NUCLEOTIDE SEQUENCE</scope>
    <source>
        <strain evidence="3">C57BL/6J</strain>
        <tissue evidence="3">Parthenogenote</tissue>
    </source>
</reference>
<organism evidence="3">
    <name type="scientific">Mus musculus</name>
    <name type="common">Mouse</name>
    <dbReference type="NCBI Taxonomy" id="10090"/>
    <lineage>
        <taxon>Eukaryota</taxon>
        <taxon>Metazoa</taxon>
        <taxon>Chordata</taxon>
        <taxon>Craniata</taxon>
        <taxon>Vertebrata</taxon>
        <taxon>Euteleostomi</taxon>
        <taxon>Mammalia</taxon>
        <taxon>Eutheria</taxon>
        <taxon>Euarchontoglires</taxon>
        <taxon>Glires</taxon>
        <taxon>Rodentia</taxon>
        <taxon>Myomorpha</taxon>
        <taxon>Muroidea</taxon>
        <taxon>Muridae</taxon>
        <taxon>Murinae</taxon>
        <taxon>Mus</taxon>
        <taxon>Mus</taxon>
    </lineage>
</organism>
<dbReference type="EMBL" id="AK044878">
    <property type="protein sequence ID" value="BAC32127.1"/>
    <property type="molecule type" value="mRNA"/>
</dbReference>
<evidence type="ECO:0000256" key="1">
    <source>
        <dbReference type="SAM" id="SignalP"/>
    </source>
</evidence>
<feature type="domain" description="Niemann-Pick C1 N-terminal" evidence="2">
    <location>
        <begin position="23"/>
        <end position="96"/>
    </location>
</feature>
<reference evidence="3" key="6">
    <citation type="journal article" date="2002" name="Nature">
        <title>Analysis of the mouse transcriptome based on functional annotation of 60,770 full-length cDNAs.</title>
        <authorList>
            <consortium name="The FANTOM Consortium and the RIKEN Genome Exploration Research Group Phase I and II Team"/>
        </authorList>
    </citation>
    <scope>NUCLEOTIDE SEQUENCE</scope>
    <source>
        <strain evidence="3">C57BL/6J</strain>
        <tissue evidence="3">Parthenogenote</tissue>
    </source>
</reference>
<dbReference type="PeptideAtlas" id="Q8BLK0"/>
<evidence type="ECO:0000259" key="2">
    <source>
        <dbReference type="Pfam" id="PF16414"/>
    </source>
</evidence>
<reference evidence="3" key="3">
    <citation type="journal article" date="2000" name="Genome Res.">
        <title>RIKEN integrated sequence analysis (RISA) system--384-format sequencing pipeline with 384 multicapillary sequencer.</title>
        <authorList>
            <person name="Shibata K."/>
            <person name="Itoh M."/>
            <person name="Aizawa K."/>
            <person name="Nagaoka S."/>
            <person name="Sasaki N."/>
            <person name="Carninci P."/>
            <person name="Konno H."/>
            <person name="Akiyama J."/>
            <person name="Nishi K."/>
            <person name="Kitsunai T."/>
            <person name="Tashiro H."/>
            <person name="Itoh M."/>
            <person name="Sumi N."/>
            <person name="Ishii Y."/>
            <person name="Nakamura S."/>
            <person name="Hazama M."/>
            <person name="Nishine T."/>
            <person name="Harada A."/>
            <person name="Yamamoto R."/>
            <person name="Matsumoto H."/>
            <person name="Sakaguchi S."/>
            <person name="Ikegami T."/>
            <person name="Kashiwagi K."/>
            <person name="Fujiwake S."/>
            <person name="Inoue K."/>
            <person name="Togawa Y."/>
            <person name="Izawa M."/>
            <person name="Ohara E."/>
            <person name="Watahiki M."/>
            <person name="Yoneda Y."/>
            <person name="Ishikawa T."/>
            <person name="Ozawa K."/>
            <person name="Tanaka T."/>
            <person name="Matsuura S."/>
            <person name="Kawai J."/>
            <person name="Okazaki Y."/>
            <person name="Muramatsu M."/>
            <person name="Inoue Y."/>
            <person name="Kira A."/>
            <person name="Hayashizaki Y."/>
        </authorList>
    </citation>
    <scope>NUCLEOTIDE SEQUENCE</scope>
    <source>
        <strain evidence="3">C57BL/6J</strain>
        <tissue evidence="3">Parthenogenote</tissue>
    </source>
</reference>
<reference evidence="3" key="4">
    <citation type="journal article" date="2001" name="Nature">
        <title>Functional annotation of a full-length mouse cDNA collection.</title>
        <authorList>
            <consortium name="The RIKEN Genome Exploration Research Group Phase II Team and the FANTOM Consortium"/>
        </authorList>
    </citation>
    <scope>NUCLEOTIDE SEQUENCE</scope>
    <source>
        <strain evidence="3">C57BL/6J</strain>
        <tissue evidence="3">Parthenogenote</tissue>
    </source>
</reference>